<name>A0A8T3C6Q8_DENNO</name>
<dbReference type="AlphaFoldDB" id="A0A8T3C6Q8"/>
<evidence type="ECO:0000256" key="1">
    <source>
        <dbReference type="SAM" id="MobiDB-lite"/>
    </source>
</evidence>
<feature type="compositionally biased region" description="Basic and acidic residues" evidence="1">
    <location>
        <begin position="119"/>
        <end position="139"/>
    </location>
</feature>
<comment type="caution">
    <text evidence="2">The sequence shown here is derived from an EMBL/GenBank/DDBJ whole genome shotgun (WGS) entry which is preliminary data.</text>
</comment>
<organism evidence="2 3">
    <name type="scientific">Dendrobium nobile</name>
    <name type="common">Orchid</name>
    <dbReference type="NCBI Taxonomy" id="94219"/>
    <lineage>
        <taxon>Eukaryota</taxon>
        <taxon>Viridiplantae</taxon>
        <taxon>Streptophyta</taxon>
        <taxon>Embryophyta</taxon>
        <taxon>Tracheophyta</taxon>
        <taxon>Spermatophyta</taxon>
        <taxon>Magnoliopsida</taxon>
        <taxon>Liliopsida</taxon>
        <taxon>Asparagales</taxon>
        <taxon>Orchidaceae</taxon>
        <taxon>Epidendroideae</taxon>
        <taxon>Malaxideae</taxon>
        <taxon>Dendrobiinae</taxon>
        <taxon>Dendrobium</taxon>
    </lineage>
</organism>
<reference evidence="2" key="1">
    <citation type="journal article" date="2022" name="Front. Genet.">
        <title>Chromosome-Scale Assembly of the Dendrobium nobile Genome Provides Insights Into the Molecular Mechanism of the Biosynthesis of the Medicinal Active Ingredient of Dendrobium.</title>
        <authorList>
            <person name="Xu Q."/>
            <person name="Niu S.-C."/>
            <person name="Li K.-L."/>
            <person name="Zheng P.-J."/>
            <person name="Zhang X.-J."/>
            <person name="Jia Y."/>
            <person name="Liu Y."/>
            <person name="Niu Y.-X."/>
            <person name="Yu L.-H."/>
            <person name="Chen D.-F."/>
            <person name="Zhang G.-Q."/>
        </authorList>
    </citation>
    <scope>NUCLEOTIDE SEQUENCE</scope>
    <source>
        <tissue evidence="2">Leaf</tissue>
    </source>
</reference>
<accession>A0A8T3C6Q8</accession>
<dbReference type="EMBL" id="JAGYWB010000003">
    <property type="protein sequence ID" value="KAI0526970.1"/>
    <property type="molecule type" value="Genomic_DNA"/>
</dbReference>
<evidence type="ECO:0000313" key="3">
    <source>
        <dbReference type="Proteomes" id="UP000829196"/>
    </source>
</evidence>
<keyword evidence="3" id="KW-1185">Reference proteome</keyword>
<feature type="region of interest" description="Disordered" evidence="1">
    <location>
        <begin position="114"/>
        <end position="147"/>
    </location>
</feature>
<protein>
    <submittedName>
        <fullName evidence="2">Uncharacterized protein</fullName>
    </submittedName>
</protein>
<gene>
    <name evidence="2" type="ORF">KFK09_002566</name>
</gene>
<proteinExistence type="predicted"/>
<sequence>MNFHWSFTQRRTSTRCRTPTYQRTFVGLLPDVEFLPFIVFLPDVRILSDIEFIYFVGLLLDANSSPFFGLMSAVSLLPNAVFLPDAGFLHFNSLFNLPPYNGLSDLHLQPTNIRTPQDISKKSGRMGDLRTSLRREGPWRTKGKPQL</sequence>
<dbReference type="Proteomes" id="UP000829196">
    <property type="component" value="Unassembled WGS sequence"/>
</dbReference>
<evidence type="ECO:0000313" key="2">
    <source>
        <dbReference type="EMBL" id="KAI0526970.1"/>
    </source>
</evidence>